<dbReference type="EC" id="2.7.1.33" evidence="6 16"/>
<dbReference type="UniPathway" id="UPA00241">
    <property type="reaction ID" value="UER00352"/>
</dbReference>
<evidence type="ECO:0000256" key="8">
    <source>
        <dbReference type="ARBA" id="ARBA00022679"/>
    </source>
</evidence>
<dbReference type="Proteomes" id="UP000191055">
    <property type="component" value="Unassembled WGS sequence"/>
</dbReference>
<protein>
    <recommendedName>
        <fullName evidence="15 16">Type III pantothenate kinase</fullName>
        <ecNumber evidence="6 16">2.7.1.33</ecNumber>
    </recommendedName>
    <alternativeName>
        <fullName evidence="16">PanK-III</fullName>
    </alternativeName>
    <alternativeName>
        <fullName evidence="16">Pantothenic acid kinase</fullName>
    </alternativeName>
</protein>
<dbReference type="NCBIfam" id="TIGR00671">
    <property type="entry name" value="baf"/>
    <property type="match status" value="1"/>
</dbReference>
<feature type="active site" description="Proton acceptor" evidence="16">
    <location>
        <position position="94"/>
    </location>
</feature>
<comment type="cofactor">
    <cofactor evidence="2">
        <name>K(+)</name>
        <dbReference type="ChEBI" id="CHEBI:29103"/>
    </cofactor>
</comment>
<evidence type="ECO:0000256" key="10">
    <source>
        <dbReference type="ARBA" id="ARBA00022777"/>
    </source>
</evidence>
<dbReference type="GO" id="GO:0004594">
    <property type="term" value="F:pantothenate kinase activity"/>
    <property type="evidence" value="ECO:0007669"/>
    <property type="project" value="UniProtKB-UniRule"/>
</dbReference>
<keyword evidence="12 16" id="KW-0630">Potassium</keyword>
<keyword evidence="9 16" id="KW-0547">Nucleotide-binding</keyword>
<evidence type="ECO:0000256" key="4">
    <source>
        <dbReference type="ARBA" id="ARBA00005225"/>
    </source>
</evidence>
<dbReference type="GO" id="GO:0005524">
    <property type="term" value="F:ATP binding"/>
    <property type="evidence" value="ECO:0007669"/>
    <property type="project" value="UniProtKB-UniRule"/>
</dbReference>
<name>A0A1T5HRK4_9BACT</name>
<feature type="binding site" evidence="16">
    <location>
        <position position="169"/>
    </location>
    <ligand>
        <name>substrate</name>
    </ligand>
</feature>
<keyword evidence="16" id="KW-0479">Metal-binding</keyword>
<dbReference type="EMBL" id="FUYV01000016">
    <property type="protein sequence ID" value="SKC23161.1"/>
    <property type="molecule type" value="Genomic_DNA"/>
</dbReference>
<evidence type="ECO:0000256" key="2">
    <source>
        <dbReference type="ARBA" id="ARBA00001958"/>
    </source>
</evidence>
<evidence type="ECO:0000256" key="6">
    <source>
        <dbReference type="ARBA" id="ARBA00012102"/>
    </source>
</evidence>
<gene>
    <name evidence="16" type="primary">coaX</name>
    <name evidence="17" type="ORF">SAMN03080601_02674</name>
</gene>
<evidence type="ECO:0000256" key="11">
    <source>
        <dbReference type="ARBA" id="ARBA00022840"/>
    </source>
</evidence>
<evidence type="ECO:0000256" key="7">
    <source>
        <dbReference type="ARBA" id="ARBA00022490"/>
    </source>
</evidence>
<dbReference type="CDD" id="cd24015">
    <property type="entry name" value="ASKHA_NBD_PanK-III"/>
    <property type="match status" value="1"/>
</dbReference>
<comment type="similarity">
    <text evidence="14 16">Belongs to the type III pantothenate kinase family.</text>
</comment>
<evidence type="ECO:0000256" key="9">
    <source>
        <dbReference type="ARBA" id="ARBA00022741"/>
    </source>
</evidence>
<proteinExistence type="inferred from homology"/>
<dbReference type="InterPro" id="IPR004619">
    <property type="entry name" value="Type_III_PanK"/>
</dbReference>
<feature type="binding site" evidence="16">
    <location>
        <begin position="92"/>
        <end position="95"/>
    </location>
    <ligand>
        <name>substrate</name>
    </ligand>
</feature>
<comment type="subunit">
    <text evidence="5 16">Homodimer.</text>
</comment>
<evidence type="ECO:0000256" key="1">
    <source>
        <dbReference type="ARBA" id="ARBA00001206"/>
    </source>
</evidence>
<organism evidence="17 18">
    <name type="scientific">Alkalitalea saponilacus</name>
    <dbReference type="NCBI Taxonomy" id="889453"/>
    <lineage>
        <taxon>Bacteria</taxon>
        <taxon>Pseudomonadati</taxon>
        <taxon>Bacteroidota</taxon>
        <taxon>Bacteroidia</taxon>
        <taxon>Marinilabiliales</taxon>
        <taxon>Marinilabiliaceae</taxon>
        <taxon>Alkalitalea</taxon>
    </lineage>
</organism>
<evidence type="ECO:0000256" key="16">
    <source>
        <dbReference type="HAMAP-Rule" id="MF_01274"/>
    </source>
</evidence>
<comment type="cofactor">
    <cofactor evidence="16">
        <name>NH4(+)</name>
        <dbReference type="ChEBI" id="CHEBI:28938"/>
    </cofactor>
    <cofactor evidence="16">
        <name>K(+)</name>
        <dbReference type="ChEBI" id="CHEBI:29103"/>
    </cofactor>
    <text evidence="16">A monovalent cation. Ammonium or potassium.</text>
</comment>
<keyword evidence="18" id="KW-1185">Reference proteome</keyword>
<comment type="function">
    <text evidence="16">Catalyzes the phosphorylation of pantothenate (Pan), the first step in CoA biosynthesis.</text>
</comment>
<keyword evidence="7 16" id="KW-0963">Cytoplasm</keyword>
<accession>A0A1T5HRK4</accession>
<keyword evidence="13 16" id="KW-0173">Coenzyme A biosynthesis</keyword>
<feature type="binding site" evidence="16">
    <location>
        <position position="115"/>
    </location>
    <ligand>
        <name>K(+)</name>
        <dbReference type="ChEBI" id="CHEBI:29103"/>
    </ligand>
</feature>
<dbReference type="PANTHER" id="PTHR34265">
    <property type="entry name" value="TYPE III PANTOTHENATE KINASE"/>
    <property type="match status" value="1"/>
</dbReference>
<dbReference type="SUPFAM" id="SSF53067">
    <property type="entry name" value="Actin-like ATPase domain"/>
    <property type="match status" value="2"/>
</dbReference>
<dbReference type="RefSeq" id="WP_232468390.1">
    <property type="nucleotide sequence ID" value="NZ_CP021904.1"/>
</dbReference>
<evidence type="ECO:0000256" key="15">
    <source>
        <dbReference type="ARBA" id="ARBA00040883"/>
    </source>
</evidence>
<reference evidence="17 18" key="1">
    <citation type="submission" date="2017-02" db="EMBL/GenBank/DDBJ databases">
        <authorList>
            <person name="Peterson S.W."/>
        </authorList>
    </citation>
    <scope>NUCLEOTIDE SEQUENCE [LARGE SCALE GENOMIC DNA]</scope>
    <source>
        <strain evidence="17 18">DSM 24412</strain>
    </source>
</reference>
<dbReference type="AlphaFoldDB" id="A0A1T5HRK4"/>
<feature type="binding site" evidence="16">
    <location>
        <begin position="7"/>
        <end position="14"/>
    </location>
    <ligand>
        <name>ATP</name>
        <dbReference type="ChEBI" id="CHEBI:30616"/>
    </ligand>
</feature>
<comment type="pathway">
    <text evidence="4 16">Cofactor biosynthesis; coenzyme A biosynthesis; CoA from (R)-pantothenate: step 1/5.</text>
</comment>
<evidence type="ECO:0000256" key="3">
    <source>
        <dbReference type="ARBA" id="ARBA00004496"/>
    </source>
</evidence>
<dbReference type="STRING" id="889453.SAMN03080601_02674"/>
<evidence type="ECO:0000256" key="5">
    <source>
        <dbReference type="ARBA" id="ARBA00011738"/>
    </source>
</evidence>
<dbReference type="PANTHER" id="PTHR34265:SF1">
    <property type="entry name" value="TYPE III PANTOTHENATE KINASE"/>
    <property type="match status" value="1"/>
</dbReference>
<keyword evidence="8 16" id="KW-0808">Transferase</keyword>
<comment type="catalytic activity">
    <reaction evidence="1 16">
        <text>(R)-pantothenate + ATP = (R)-4'-phosphopantothenate + ADP + H(+)</text>
        <dbReference type="Rhea" id="RHEA:16373"/>
        <dbReference type="ChEBI" id="CHEBI:10986"/>
        <dbReference type="ChEBI" id="CHEBI:15378"/>
        <dbReference type="ChEBI" id="CHEBI:29032"/>
        <dbReference type="ChEBI" id="CHEBI:30616"/>
        <dbReference type="ChEBI" id="CHEBI:456216"/>
        <dbReference type="EC" id="2.7.1.33"/>
    </reaction>
</comment>
<dbReference type="GO" id="GO:0015937">
    <property type="term" value="P:coenzyme A biosynthetic process"/>
    <property type="evidence" value="ECO:0007669"/>
    <property type="project" value="UniProtKB-UniRule"/>
</dbReference>
<keyword evidence="11 16" id="KW-0067">ATP-binding</keyword>
<feature type="binding site" evidence="16">
    <location>
        <position position="118"/>
    </location>
    <ligand>
        <name>ATP</name>
        <dbReference type="ChEBI" id="CHEBI:30616"/>
    </ligand>
</feature>
<evidence type="ECO:0000256" key="14">
    <source>
        <dbReference type="ARBA" id="ARBA00038036"/>
    </source>
</evidence>
<dbReference type="InterPro" id="IPR043129">
    <property type="entry name" value="ATPase_NBD"/>
</dbReference>
<evidence type="ECO:0000256" key="13">
    <source>
        <dbReference type="ARBA" id="ARBA00022993"/>
    </source>
</evidence>
<evidence type="ECO:0000313" key="17">
    <source>
        <dbReference type="EMBL" id="SKC23161.1"/>
    </source>
</evidence>
<dbReference type="HAMAP" id="MF_01274">
    <property type="entry name" value="Pantothen_kinase_3"/>
    <property type="match status" value="1"/>
</dbReference>
<comment type="subcellular location">
    <subcellularLocation>
        <location evidence="3 16">Cytoplasm</location>
    </subcellularLocation>
</comment>
<sequence>MLKLAIDQGNSAIKFGIFDQQTLIHFDSIPNNDQGKLKSIIGAYKPQSAIICSVTDKLNMSVFDKIGGKVVILNHQTPLPFFNHYKTPETLGRDRIAAVAGAQSLFPATNILVIDAGTAITYDILLNDKYIGGSISPGMETRFKALNQFTGKLPLISRNEDSNIPGETTNQAIASGVINGMIFEIEGYRDFCMKNWGSLHTIITGGDSDFFVRKLKKPIFVNQNLVLLGLNRILENNA</sequence>
<evidence type="ECO:0000256" key="12">
    <source>
        <dbReference type="ARBA" id="ARBA00022958"/>
    </source>
</evidence>
<dbReference type="Gene3D" id="3.30.420.40">
    <property type="match status" value="2"/>
</dbReference>
<keyword evidence="10 16" id="KW-0418">Kinase</keyword>
<dbReference type="GO" id="GO:0046872">
    <property type="term" value="F:metal ion binding"/>
    <property type="evidence" value="ECO:0007669"/>
    <property type="project" value="UniProtKB-KW"/>
</dbReference>
<evidence type="ECO:0000313" key="18">
    <source>
        <dbReference type="Proteomes" id="UP000191055"/>
    </source>
</evidence>
<feature type="binding site" evidence="16">
    <location>
        <position position="85"/>
    </location>
    <ligand>
        <name>substrate</name>
    </ligand>
</feature>
<dbReference type="Pfam" id="PF03309">
    <property type="entry name" value="Pan_kinase"/>
    <property type="match status" value="1"/>
</dbReference>
<dbReference type="GO" id="GO:0005737">
    <property type="term" value="C:cytoplasm"/>
    <property type="evidence" value="ECO:0007669"/>
    <property type="project" value="UniProtKB-SubCell"/>
</dbReference>